<gene>
    <name evidence="2" type="ORF">OUO13_05100</name>
</gene>
<dbReference type="GO" id="GO:0016491">
    <property type="term" value="F:oxidoreductase activity"/>
    <property type="evidence" value="ECO:0007669"/>
    <property type="project" value="InterPro"/>
</dbReference>
<dbReference type="EMBL" id="JAPNOA010000018">
    <property type="protein sequence ID" value="MCY0964556.1"/>
    <property type="molecule type" value="Genomic_DNA"/>
</dbReference>
<feature type="domain" description="ER-bound oxygenase mpaB/mpaB'/Rubber oxygenase catalytic" evidence="1">
    <location>
        <begin position="42"/>
        <end position="272"/>
    </location>
</feature>
<name>A0A9X3ECE9_9GAMM</name>
<evidence type="ECO:0000313" key="3">
    <source>
        <dbReference type="Proteomes" id="UP001150830"/>
    </source>
</evidence>
<accession>A0A9X3ECE9</accession>
<proteinExistence type="predicted"/>
<dbReference type="Pfam" id="PF09995">
    <property type="entry name" value="MPAB_Lcp_cat"/>
    <property type="match status" value="1"/>
</dbReference>
<protein>
    <submittedName>
        <fullName evidence="2">Oxygenase MpaB family protein</fullName>
    </submittedName>
</protein>
<dbReference type="PANTHER" id="PTHR36151:SF3">
    <property type="entry name" value="ER-BOUND OXYGENASE MPAB_MPAB'_RUBBER OXYGENASE CATALYTIC DOMAIN-CONTAINING PROTEIN"/>
    <property type="match status" value="1"/>
</dbReference>
<organism evidence="2 3">
    <name type="scientific">Parathalassolituus penaei</name>
    <dbReference type="NCBI Taxonomy" id="2997323"/>
    <lineage>
        <taxon>Bacteria</taxon>
        <taxon>Pseudomonadati</taxon>
        <taxon>Pseudomonadota</taxon>
        <taxon>Gammaproteobacteria</taxon>
        <taxon>Oceanospirillales</taxon>
        <taxon>Oceanospirillaceae</taxon>
        <taxon>Parathalassolituus</taxon>
    </lineage>
</organism>
<comment type="caution">
    <text evidence="2">The sequence shown here is derived from an EMBL/GenBank/DDBJ whole genome shotgun (WGS) entry which is preliminary data.</text>
</comment>
<dbReference type="RefSeq" id="WP_283172771.1">
    <property type="nucleotide sequence ID" value="NZ_JAPNOA010000018.1"/>
</dbReference>
<dbReference type="PANTHER" id="PTHR36151">
    <property type="entry name" value="BLR2777 PROTEIN"/>
    <property type="match status" value="1"/>
</dbReference>
<keyword evidence="3" id="KW-1185">Reference proteome</keyword>
<sequence>MELIRKRIEAQVMSLTGLSLNTIDYENPPGDPGLFGQDAVCWRVHSDFPSMLCGGIGALMLQMMHPLALAGVWDHSNFRADMLGRLRRTSQFIAGTTFAATADANALISRVRRMHDQVSGMHPDGRSYSANDPELLTWVHVAEVRSFLTSYLRYRNPDMSLADQDRYFEEVALIAERLGAVDVPKSRKAVDDWIQQRRPQLVFDERTAEVQQLLLNAPAPNVMARPVGYLMTQAGLSLLPDWAQDMARIRFSPRQQWLIDTGMKGLGGTLRWAIRNGASNRARRRMAARPG</sequence>
<dbReference type="InterPro" id="IPR018713">
    <property type="entry name" value="MPAB/Lcp_cat_dom"/>
</dbReference>
<evidence type="ECO:0000259" key="1">
    <source>
        <dbReference type="Pfam" id="PF09995"/>
    </source>
</evidence>
<reference evidence="2" key="1">
    <citation type="submission" date="2022-11" db="EMBL/GenBank/DDBJ databases">
        <title>Parathalassolutuus dongxingensis gen. nov., sp. nov., a novel member of family Oceanospirillaceae isolated from a coastal shrimp pond in Guangxi, China.</title>
        <authorList>
            <person name="Chen H."/>
        </authorList>
    </citation>
    <scope>NUCLEOTIDE SEQUENCE</scope>
    <source>
        <strain evidence="2">G-43</strain>
    </source>
</reference>
<dbReference type="AlphaFoldDB" id="A0A9X3ECE9"/>
<evidence type="ECO:0000313" key="2">
    <source>
        <dbReference type="EMBL" id="MCY0964556.1"/>
    </source>
</evidence>
<dbReference type="Proteomes" id="UP001150830">
    <property type="component" value="Unassembled WGS sequence"/>
</dbReference>